<dbReference type="RefSeq" id="WP_109764104.1">
    <property type="nucleotide sequence ID" value="NZ_QGGU01000008.1"/>
</dbReference>
<dbReference type="Proteomes" id="UP000245790">
    <property type="component" value="Unassembled WGS sequence"/>
</dbReference>
<proteinExistence type="predicted"/>
<evidence type="ECO:0000313" key="2">
    <source>
        <dbReference type="EMBL" id="PWK49314.1"/>
    </source>
</evidence>
<dbReference type="EMBL" id="QGGU01000008">
    <property type="protein sequence ID" value="PWK49314.1"/>
    <property type="molecule type" value="Genomic_DNA"/>
</dbReference>
<feature type="signal peptide" evidence="1">
    <location>
        <begin position="1"/>
        <end position="21"/>
    </location>
</feature>
<organism evidence="2 3">
    <name type="scientific">Pleionea mediterranea</name>
    <dbReference type="NCBI Taxonomy" id="523701"/>
    <lineage>
        <taxon>Bacteria</taxon>
        <taxon>Pseudomonadati</taxon>
        <taxon>Pseudomonadota</taxon>
        <taxon>Gammaproteobacteria</taxon>
        <taxon>Oceanospirillales</taxon>
        <taxon>Pleioneaceae</taxon>
        <taxon>Pleionea</taxon>
    </lineage>
</organism>
<dbReference type="PROSITE" id="PS51257">
    <property type="entry name" value="PROKAR_LIPOPROTEIN"/>
    <property type="match status" value="1"/>
</dbReference>
<keyword evidence="3" id="KW-1185">Reference proteome</keyword>
<comment type="caution">
    <text evidence="2">The sequence shown here is derived from an EMBL/GenBank/DDBJ whole genome shotgun (WGS) entry which is preliminary data.</text>
</comment>
<accession>A0A316FKT2</accession>
<dbReference type="Gene3D" id="3.40.50.10610">
    <property type="entry name" value="ABC-type transport auxiliary lipoprotein component"/>
    <property type="match status" value="1"/>
</dbReference>
<evidence type="ECO:0000313" key="3">
    <source>
        <dbReference type="Proteomes" id="UP000245790"/>
    </source>
</evidence>
<evidence type="ECO:0008006" key="4">
    <source>
        <dbReference type="Google" id="ProtNLM"/>
    </source>
</evidence>
<keyword evidence="1" id="KW-0732">Signal</keyword>
<dbReference type="OrthoDB" id="9791579at2"/>
<name>A0A316FKT2_9GAMM</name>
<dbReference type="AlphaFoldDB" id="A0A316FKT2"/>
<evidence type="ECO:0000256" key="1">
    <source>
        <dbReference type="SAM" id="SignalP"/>
    </source>
</evidence>
<sequence>MQKLFKCIFSAALLLAITACSTHKVYQSDDITASNRWVLLPISNLTQAPLAGERTEAILASHLRATGIGQLTEYPRPTEQNRFGLNNDQIQLQQAKAWAKTQPAQYWVTGTVDEWQYKAGLDGEPAIGISLKIIDANTEQVIWSASGARTGWGREGVAVAMHQLIEELLAELNLD</sequence>
<gene>
    <name evidence="2" type="ORF">C8D97_108224</name>
</gene>
<reference evidence="2 3" key="1">
    <citation type="submission" date="2018-05" db="EMBL/GenBank/DDBJ databases">
        <title>Genomic Encyclopedia of Type Strains, Phase IV (KMG-IV): sequencing the most valuable type-strain genomes for metagenomic binning, comparative biology and taxonomic classification.</title>
        <authorList>
            <person name="Goeker M."/>
        </authorList>
    </citation>
    <scope>NUCLEOTIDE SEQUENCE [LARGE SCALE GENOMIC DNA]</scope>
    <source>
        <strain evidence="2 3">DSM 25350</strain>
    </source>
</reference>
<feature type="chain" id="PRO_5016402996" description="Peptidoglycan-synthase activator LpoB" evidence="1">
    <location>
        <begin position="22"/>
        <end position="175"/>
    </location>
</feature>
<protein>
    <recommendedName>
        <fullName evidence="4">Peptidoglycan-synthase activator LpoB</fullName>
    </recommendedName>
</protein>